<keyword evidence="3" id="KW-0805">Transcription regulation</keyword>
<comment type="subcellular location">
    <subcellularLocation>
        <location evidence="1">Nucleus</location>
    </subcellularLocation>
</comment>
<evidence type="ECO:0000256" key="1">
    <source>
        <dbReference type="ARBA" id="ARBA00004123"/>
    </source>
</evidence>
<reference evidence="7 8" key="1">
    <citation type="submission" date="2017-10" db="EMBL/GenBank/DDBJ databases">
        <title>A novel species of cold-tolerant Malassezia isolated from bats.</title>
        <authorList>
            <person name="Lorch J.M."/>
            <person name="Palmer J.M."/>
            <person name="Vanderwolf K.J."/>
            <person name="Schmidt K.Z."/>
            <person name="Verant M.L."/>
            <person name="Weller T.J."/>
            <person name="Blehert D.S."/>
        </authorList>
    </citation>
    <scope>NUCLEOTIDE SEQUENCE [LARGE SCALE GENOMIC DNA]</scope>
    <source>
        <strain evidence="7 8">NWHC:44797-103</strain>
    </source>
</reference>
<dbReference type="STRING" id="2020962.A0A2N1JH47"/>
<feature type="region of interest" description="Disordered" evidence="6">
    <location>
        <begin position="670"/>
        <end position="729"/>
    </location>
</feature>
<dbReference type="Proteomes" id="UP000232875">
    <property type="component" value="Unassembled WGS sequence"/>
</dbReference>
<feature type="compositionally biased region" description="Pro residues" evidence="6">
    <location>
        <begin position="221"/>
        <end position="231"/>
    </location>
</feature>
<dbReference type="AlphaFoldDB" id="A0A2N1JH47"/>
<feature type="compositionally biased region" description="Polar residues" evidence="6">
    <location>
        <begin position="83"/>
        <end position="93"/>
    </location>
</feature>
<dbReference type="Pfam" id="PF04855">
    <property type="entry name" value="SNF5"/>
    <property type="match status" value="1"/>
</dbReference>
<gene>
    <name evidence="7" type="primary">SNF5</name>
    <name evidence="7" type="ORF">MVES_000172</name>
</gene>
<evidence type="ECO:0000256" key="2">
    <source>
        <dbReference type="ARBA" id="ARBA00010239"/>
    </source>
</evidence>
<accession>A0A2N1JH47</accession>
<feature type="compositionally biased region" description="Basic residues" evidence="6">
    <location>
        <begin position="677"/>
        <end position="687"/>
    </location>
</feature>
<feature type="region of interest" description="Disordered" evidence="6">
    <location>
        <begin position="70"/>
        <end position="130"/>
    </location>
</feature>
<evidence type="ECO:0000313" key="8">
    <source>
        <dbReference type="Proteomes" id="UP000232875"/>
    </source>
</evidence>
<keyword evidence="4" id="KW-0804">Transcription</keyword>
<evidence type="ECO:0000256" key="3">
    <source>
        <dbReference type="ARBA" id="ARBA00023015"/>
    </source>
</evidence>
<dbReference type="GeneID" id="80899683"/>
<evidence type="ECO:0000256" key="6">
    <source>
        <dbReference type="SAM" id="MobiDB-lite"/>
    </source>
</evidence>
<dbReference type="EMBL" id="KZ454987">
    <property type="protein sequence ID" value="PKI85881.1"/>
    <property type="molecule type" value="Genomic_DNA"/>
</dbReference>
<evidence type="ECO:0000256" key="4">
    <source>
        <dbReference type="ARBA" id="ARBA00023163"/>
    </source>
</evidence>
<proteinExistence type="inferred from homology"/>
<protein>
    <submittedName>
        <fullName evidence="7">Snf5p</fullName>
    </submittedName>
</protein>
<name>A0A2N1JH47_9BASI</name>
<dbReference type="InterPro" id="IPR006939">
    <property type="entry name" value="SNF5"/>
</dbReference>
<keyword evidence="8" id="KW-1185">Reference proteome</keyword>
<feature type="compositionally biased region" description="Basic and acidic residues" evidence="6">
    <location>
        <begin position="776"/>
        <end position="786"/>
    </location>
</feature>
<sequence>MWGAGAAQNNGGGVQGTMPGAQNAAPGFVGMPNAAPFNGIIQGPWMDAAAGNAAGNAMMGGRMPAMQQNYMQASEPRPAPPISATTTLPSRSSPGAHVRPPGTGPRRGRPPRNPRPPASSTATQTGAAPVHWTPSLTTEQQQALIARAVQVVKTQNQPNYTIIHALLNMGFVLVRNNQLPPNAGVAANTNGTLLRLDEAAMLGLLPQHGARFSAQTAWRPAPAPFPAPGMPQQPGTSPQNGFRAPGVSARPPSAAPTPGVRPGVHPDPMAHLPLVYGGPPPAQSAVGMPIVPQNTWMTKLPPPTTSKYPWTRLSEKATSELRAIMEKDLDYVKMRTAQQKEMDAELVARIAKTIHRDPTTGAVRPVPWWVRLGDAKLECLRTEPLRLVFPAQRHRMQEAVRARPYVPMQGEAVERATSGVETLVPIRLELEHDPFKLRDTFTWNAAEEESSLDAFAHAMCEDIGLPAKVFVPLIKASVQAQVSEYTTAMALQHRECEKSAGQGMLDAQQQSAWASLRHAVLSAREHCAAPDHAAPGAQTQTPAPHDELRVLIKLDILVGAHNLLDQFEWDVCAPQGLRAEQFAEQISADLGLSGEFTTAIVHAIREQVGGHLRLLSLLGYPFNQLASMDEEVRSAFLPVLPGTARANTQVPAYTPKLVQLTATEVTQLEREHERELRRKRRQTKGRRGINISDKDPKRTIRSVPLWGLQGGIPDATQGHSSRRAATAAASANITPYTDPLDESAYAPKRARTERYDVHFQFPGGLGPPKGSAANRPRLETGTRKEAVQGAAPPGAAPPGKEHRLPGAPRPLSDARPAQSALDGPDMSFLPESDSDTDTDPAPVLPQPPAWLEHATQVSRQKYPHDRFQIQQRQLPQDVPPPFEEQWRIRCLDCPGKVYKPGPGESLLNFEIHLKNRSHRAAVARRTDQV</sequence>
<dbReference type="PANTHER" id="PTHR10019">
    <property type="entry name" value="SNF5"/>
    <property type="match status" value="1"/>
</dbReference>
<organism evidence="7 8">
    <name type="scientific">Malassezia vespertilionis</name>
    <dbReference type="NCBI Taxonomy" id="2020962"/>
    <lineage>
        <taxon>Eukaryota</taxon>
        <taxon>Fungi</taxon>
        <taxon>Dikarya</taxon>
        <taxon>Basidiomycota</taxon>
        <taxon>Ustilaginomycotina</taxon>
        <taxon>Malasseziomycetes</taxon>
        <taxon>Malasseziales</taxon>
        <taxon>Malasseziaceae</taxon>
        <taxon>Malassezia</taxon>
    </lineage>
</organism>
<evidence type="ECO:0000313" key="7">
    <source>
        <dbReference type="EMBL" id="PKI85881.1"/>
    </source>
</evidence>
<feature type="region of interest" description="Disordered" evidence="6">
    <location>
        <begin position="221"/>
        <end position="260"/>
    </location>
</feature>
<feature type="region of interest" description="Disordered" evidence="6">
    <location>
        <begin position="759"/>
        <end position="846"/>
    </location>
</feature>
<dbReference type="GO" id="GO:0000228">
    <property type="term" value="C:nuclear chromosome"/>
    <property type="evidence" value="ECO:0007669"/>
    <property type="project" value="InterPro"/>
</dbReference>
<comment type="similarity">
    <text evidence="2">Belongs to the SNF5 family.</text>
</comment>
<evidence type="ECO:0000256" key="5">
    <source>
        <dbReference type="ARBA" id="ARBA00023242"/>
    </source>
</evidence>
<dbReference type="RefSeq" id="XP_056061013.1">
    <property type="nucleotide sequence ID" value="XM_056205038.1"/>
</dbReference>
<dbReference type="GO" id="GO:0006338">
    <property type="term" value="P:chromatin remodeling"/>
    <property type="evidence" value="ECO:0007669"/>
    <property type="project" value="InterPro"/>
</dbReference>
<dbReference type="OrthoDB" id="515064at2759"/>
<keyword evidence="5" id="KW-0539">Nucleus</keyword>